<sequence>MPPDYPATGSGGWGSSSNQQPESAAHSSGPFIERLPDASLLLNSPAMLSDLTNSNNHTSRVAAAMAENASRKRDSNGLASSLPRNKVPRGTLPHSRNVPDTVGGVLVPPQLSGSTASLTPLPHASRLRLPHASPSRLTQASASLTPLPHASRLTPPPPSRLSLTPLPHASRLRLPHASPSRLTPPPPSRLRLRQPHLTSRHASLSLSSRLTPGDFQPPTLFSHALLYHSPSRSNRFSL</sequence>
<name>A0A2N9IXA5_FAGSY</name>
<feature type="region of interest" description="Disordered" evidence="1">
    <location>
        <begin position="65"/>
        <end position="192"/>
    </location>
</feature>
<feature type="region of interest" description="Disordered" evidence="1">
    <location>
        <begin position="1"/>
        <end position="31"/>
    </location>
</feature>
<evidence type="ECO:0000313" key="2">
    <source>
        <dbReference type="EMBL" id="SPD29198.1"/>
    </source>
</evidence>
<dbReference type="PANTHER" id="PTHR33912">
    <property type="entry name" value="OS01G0939400 PROTEIN"/>
    <property type="match status" value="1"/>
</dbReference>
<dbReference type="AlphaFoldDB" id="A0A2N9IXA5"/>
<dbReference type="InterPro" id="IPR040381">
    <property type="entry name" value="At4g14450-like"/>
</dbReference>
<feature type="compositionally biased region" description="Polar residues" evidence="1">
    <location>
        <begin position="135"/>
        <end position="144"/>
    </location>
</feature>
<gene>
    <name evidence="2" type="ORF">FSB_LOCUS57080</name>
</gene>
<proteinExistence type="predicted"/>
<accession>A0A2N9IXA5</accession>
<evidence type="ECO:0000256" key="1">
    <source>
        <dbReference type="SAM" id="MobiDB-lite"/>
    </source>
</evidence>
<reference evidence="2" key="1">
    <citation type="submission" date="2018-02" db="EMBL/GenBank/DDBJ databases">
        <authorList>
            <person name="Cohen D.B."/>
            <person name="Kent A.D."/>
        </authorList>
    </citation>
    <scope>NUCLEOTIDE SEQUENCE</scope>
</reference>
<organism evidence="2">
    <name type="scientific">Fagus sylvatica</name>
    <name type="common">Beechnut</name>
    <dbReference type="NCBI Taxonomy" id="28930"/>
    <lineage>
        <taxon>Eukaryota</taxon>
        <taxon>Viridiplantae</taxon>
        <taxon>Streptophyta</taxon>
        <taxon>Embryophyta</taxon>
        <taxon>Tracheophyta</taxon>
        <taxon>Spermatophyta</taxon>
        <taxon>Magnoliopsida</taxon>
        <taxon>eudicotyledons</taxon>
        <taxon>Gunneridae</taxon>
        <taxon>Pentapetalae</taxon>
        <taxon>rosids</taxon>
        <taxon>fabids</taxon>
        <taxon>Fagales</taxon>
        <taxon>Fagaceae</taxon>
        <taxon>Fagus</taxon>
    </lineage>
</organism>
<dbReference type="PANTHER" id="PTHR33912:SF3">
    <property type="entry name" value="OS01G0939400 PROTEIN"/>
    <property type="match status" value="1"/>
</dbReference>
<dbReference type="EMBL" id="OIVN01006262">
    <property type="protein sequence ID" value="SPD29198.1"/>
    <property type="molecule type" value="Genomic_DNA"/>
</dbReference>
<protein>
    <submittedName>
        <fullName evidence="2">Uncharacterized protein</fullName>
    </submittedName>
</protein>